<proteinExistence type="predicted"/>
<name>A0A5K8A407_9BACT</name>
<dbReference type="InterPro" id="IPR051457">
    <property type="entry name" value="2-oxoacid:Fd_oxidoreductase"/>
</dbReference>
<protein>
    <submittedName>
        <fullName evidence="3">2-oxoglutarate synthase</fullName>
    </submittedName>
</protein>
<dbReference type="EMBL" id="AP021879">
    <property type="protein sequence ID" value="BBO87275.1"/>
    <property type="molecule type" value="Genomic_DNA"/>
</dbReference>
<evidence type="ECO:0000259" key="2">
    <source>
        <dbReference type="Pfam" id="PF02775"/>
    </source>
</evidence>
<dbReference type="InterPro" id="IPR011766">
    <property type="entry name" value="TPP_enzyme_TPP-bd"/>
</dbReference>
<dbReference type="RefSeq" id="WP_155308749.1">
    <property type="nucleotide sequence ID" value="NZ_AP021879.1"/>
</dbReference>
<organism evidence="3 4">
    <name type="scientific">Desulfosarcina ovata subsp. ovata</name>
    <dbReference type="NCBI Taxonomy" id="2752305"/>
    <lineage>
        <taxon>Bacteria</taxon>
        <taxon>Pseudomonadati</taxon>
        <taxon>Thermodesulfobacteriota</taxon>
        <taxon>Desulfobacteria</taxon>
        <taxon>Desulfobacterales</taxon>
        <taxon>Desulfosarcinaceae</taxon>
        <taxon>Desulfosarcina</taxon>
    </lineage>
</organism>
<dbReference type="GO" id="GO:0030976">
    <property type="term" value="F:thiamine pyrophosphate binding"/>
    <property type="evidence" value="ECO:0007669"/>
    <property type="project" value="InterPro"/>
</dbReference>
<dbReference type="SUPFAM" id="SSF52518">
    <property type="entry name" value="Thiamin diphosphate-binding fold (THDP-binding)"/>
    <property type="match status" value="1"/>
</dbReference>
<gene>
    <name evidence="3" type="ORF">DSCOOX_04550</name>
</gene>
<reference evidence="3 4" key="1">
    <citation type="submission" date="2019-11" db="EMBL/GenBank/DDBJ databases">
        <title>Comparative genomics of hydrocarbon-degrading Desulfosarcina strains.</title>
        <authorList>
            <person name="Watanabe M."/>
            <person name="Kojima H."/>
            <person name="Fukui M."/>
        </authorList>
    </citation>
    <scope>NUCLEOTIDE SEQUENCE [LARGE SCALE GENOMIC DNA]</scope>
    <source>
        <strain evidence="4">oXyS1</strain>
    </source>
</reference>
<keyword evidence="4" id="KW-1185">Reference proteome</keyword>
<dbReference type="Pfam" id="PF02775">
    <property type="entry name" value="TPP_enzyme_C"/>
    <property type="match status" value="1"/>
</dbReference>
<evidence type="ECO:0000256" key="1">
    <source>
        <dbReference type="ARBA" id="ARBA00023002"/>
    </source>
</evidence>
<dbReference type="AlphaFoldDB" id="A0A5K8A407"/>
<dbReference type="PANTHER" id="PTHR48084:SF1">
    <property type="entry name" value="2-OXOGLUTARATE SYNTHASE SUBUNIT KORB"/>
    <property type="match status" value="1"/>
</dbReference>
<sequence>MAGATAHEKQTLDIDTHPLDDLIRTDRIPHIWCPGCGIGTAFSACLRSMRNSGIDLSKTCMVSGIGCSGRAAGYINLDSFHTTHGRAIPFATGLKLGNPELNVVVFSGDGDLFAIGGNHFIHAARRNMDLTVICLNNLNYGMTGGQVAATTPHQAKTTTTQNGNPEAPFNLPLLAFAAGATFVARWTILHTRELTQSIEKALLKPGFSFIEVLGPCPINYGRRNREKAMDTLRLYQERTIIANHPDITDLDIDFQKRVTLGEFVDKQRPTCIEDYDRTCRMV</sequence>
<dbReference type="GO" id="GO:0016625">
    <property type="term" value="F:oxidoreductase activity, acting on the aldehyde or oxo group of donors, iron-sulfur protein as acceptor"/>
    <property type="evidence" value="ECO:0007669"/>
    <property type="project" value="UniProtKB-ARBA"/>
</dbReference>
<dbReference type="Proteomes" id="UP000422108">
    <property type="component" value="Chromosome"/>
</dbReference>
<keyword evidence="1" id="KW-0560">Oxidoreductase</keyword>
<dbReference type="CDD" id="cd03375">
    <property type="entry name" value="TPP_OGFOR"/>
    <property type="match status" value="1"/>
</dbReference>
<evidence type="ECO:0000313" key="4">
    <source>
        <dbReference type="Proteomes" id="UP000422108"/>
    </source>
</evidence>
<dbReference type="InterPro" id="IPR029061">
    <property type="entry name" value="THDP-binding"/>
</dbReference>
<accession>A0A5K8A407</accession>
<evidence type="ECO:0000313" key="3">
    <source>
        <dbReference type="EMBL" id="BBO87275.1"/>
    </source>
</evidence>
<dbReference type="PANTHER" id="PTHR48084">
    <property type="entry name" value="2-OXOGLUTARATE OXIDOREDUCTASE SUBUNIT KORB-RELATED"/>
    <property type="match status" value="1"/>
</dbReference>
<dbReference type="GO" id="GO:0044281">
    <property type="term" value="P:small molecule metabolic process"/>
    <property type="evidence" value="ECO:0007669"/>
    <property type="project" value="UniProtKB-ARBA"/>
</dbReference>
<feature type="domain" description="Thiamine pyrophosphate enzyme TPP-binding" evidence="2">
    <location>
        <begin position="65"/>
        <end position="212"/>
    </location>
</feature>
<dbReference type="GO" id="GO:0045333">
    <property type="term" value="P:cellular respiration"/>
    <property type="evidence" value="ECO:0007669"/>
    <property type="project" value="UniProtKB-ARBA"/>
</dbReference>
<dbReference type="Gene3D" id="3.40.50.970">
    <property type="match status" value="1"/>
</dbReference>